<reference evidence="1" key="1">
    <citation type="journal article" date="2022" name="Front. Genet.">
        <title>Chromosome-Scale Assembly of the Dendrobium nobile Genome Provides Insights Into the Molecular Mechanism of the Biosynthesis of the Medicinal Active Ingredient of Dendrobium.</title>
        <authorList>
            <person name="Xu Q."/>
            <person name="Niu S.-C."/>
            <person name="Li K.-L."/>
            <person name="Zheng P.-J."/>
            <person name="Zhang X.-J."/>
            <person name="Jia Y."/>
            <person name="Liu Y."/>
            <person name="Niu Y.-X."/>
            <person name="Yu L.-H."/>
            <person name="Chen D.-F."/>
            <person name="Zhang G.-Q."/>
        </authorList>
    </citation>
    <scope>NUCLEOTIDE SEQUENCE</scope>
    <source>
        <tissue evidence="1">Leaf</tissue>
    </source>
</reference>
<gene>
    <name evidence="1" type="ORF">KFK09_017470</name>
</gene>
<evidence type="ECO:0000313" key="2">
    <source>
        <dbReference type="Proteomes" id="UP000829196"/>
    </source>
</evidence>
<keyword evidence="2" id="KW-1185">Reference proteome</keyword>
<dbReference type="SMR" id="A0A8T3B2B2"/>
<proteinExistence type="predicted"/>
<protein>
    <submittedName>
        <fullName evidence="1">Uncharacterized protein</fullName>
    </submittedName>
</protein>
<comment type="caution">
    <text evidence="1">The sequence shown here is derived from an EMBL/GenBank/DDBJ whole genome shotgun (WGS) entry which is preliminary data.</text>
</comment>
<evidence type="ECO:0000313" key="1">
    <source>
        <dbReference type="EMBL" id="KAI0502517.1"/>
    </source>
</evidence>
<dbReference type="EMBL" id="JAGYWB010000012">
    <property type="protein sequence ID" value="KAI0502517.1"/>
    <property type="molecule type" value="Genomic_DNA"/>
</dbReference>
<sequence length="73" mass="8570">MKNSNETAYENLAQIDHKNSSRHKTIKCLFSFIWSGVICEKFLNDEALQSLPSRNLHKTKQQKSQYKTIRKTL</sequence>
<accession>A0A8T3B2B2</accession>
<name>A0A8T3B2B2_DENNO</name>
<dbReference type="AlphaFoldDB" id="A0A8T3B2B2"/>
<organism evidence="1 2">
    <name type="scientific">Dendrobium nobile</name>
    <name type="common">Orchid</name>
    <dbReference type="NCBI Taxonomy" id="94219"/>
    <lineage>
        <taxon>Eukaryota</taxon>
        <taxon>Viridiplantae</taxon>
        <taxon>Streptophyta</taxon>
        <taxon>Embryophyta</taxon>
        <taxon>Tracheophyta</taxon>
        <taxon>Spermatophyta</taxon>
        <taxon>Magnoliopsida</taxon>
        <taxon>Liliopsida</taxon>
        <taxon>Asparagales</taxon>
        <taxon>Orchidaceae</taxon>
        <taxon>Epidendroideae</taxon>
        <taxon>Malaxideae</taxon>
        <taxon>Dendrobiinae</taxon>
        <taxon>Dendrobium</taxon>
    </lineage>
</organism>
<dbReference type="Proteomes" id="UP000829196">
    <property type="component" value="Unassembled WGS sequence"/>
</dbReference>